<gene>
    <name evidence="1" type="ORF">MMSR116_08590</name>
</gene>
<reference evidence="1 2" key="1">
    <citation type="journal article" date="2012" name="Genet. Mol. Biol.">
        <title>Analysis of 16S rRNA and mxaF genes revealing insights into Methylobacterium niche-specific plant association.</title>
        <authorList>
            <person name="Dourado M.N."/>
            <person name="Andreote F.D."/>
            <person name="Dini-Andreote F."/>
            <person name="Conti R."/>
            <person name="Araujo J.M."/>
            <person name="Araujo W.L."/>
        </authorList>
    </citation>
    <scope>NUCLEOTIDE SEQUENCE [LARGE SCALE GENOMIC DNA]</scope>
    <source>
        <strain evidence="1 2">SR1.6/6</strain>
    </source>
</reference>
<name>A0A6B9FIZ0_9HYPH</name>
<evidence type="ECO:0000313" key="2">
    <source>
        <dbReference type="Proteomes" id="UP000012488"/>
    </source>
</evidence>
<accession>A0A6B9FIZ0</accession>
<dbReference type="OrthoDB" id="8004477at2"/>
<protein>
    <submittedName>
        <fullName evidence="1">Uncharacterized protein</fullName>
    </submittedName>
</protein>
<proteinExistence type="predicted"/>
<sequence length="75" mass="8265">MESSAHHRAAPVKIIRDRRGVILGRIEQQASVGKLVARNAQGRLVGTFDPREHMTRDSRGLIVARGDILAALLVR</sequence>
<dbReference type="EMBL" id="CP043538">
    <property type="protein sequence ID" value="QGY01929.1"/>
    <property type="molecule type" value="Genomic_DNA"/>
</dbReference>
<dbReference type="AlphaFoldDB" id="A0A6B9FIZ0"/>
<dbReference type="KEGG" id="mmes:MMSR116_08590"/>
<dbReference type="Proteomes" id="UP000012488">
    <property type="component" value="Chromosome"/>
</dbReference>
<organism evidence="1 2">
    <name type="scientific">Methylobacterium mesophilicum SR1.6/6</name>
    <dbReference type="NCBI Taxonomy" id="908290"/>
    <lineage>
        <taxon>Bacteria</taxon>
        <taxon>Pseudomonadati</taxon>
        <taxon>Pseudomonadota</taxon>
        <taxon>Alphaproteobacteria</taxon>
        <taxon>Hyphomicrobiales</taxon>
        <taxon>Methylobacteriaceae</taxon>
        <taxon>Methylobacterium</taxon>
    </lineage>
</organism>
<reference evidence="1 2" key="2">
    <citation type="journal article" date="2013" name="Genome Announc.">
        <title>Draft Genome Sequence of Methylobacterium mesophilicum Strain SR1.6/6, Isolated from Citrus sinensis.</title>
        <authorList>
            <person name="Marinho Almeida D."/>
            <person name="Dini-Andreote F."/>
            <person name="Camargo Neves A.A."/>
            <person name="Juca Ramos R.T."/>
            <person name="Andreote F.D."/>
            <person name="Carneiro A.R."/>
            <person name="Oliveira de Souza Lima A."/>
            <person name="Caracciolo Gomes de Sa P.H."/>
            <person name="Ribeiro Barbosa M.S."/>
            <person name="Araujo W.L."/>
            <person name="Silva A."/>
        </authorList>
    </citation>
    <scope>NUCLEOTIDE SEQUENCE [LARGE SCALE GENOMIC DNA]</scope>
    <source>
        <strain evidence="1 2">SR1.6/6</strain>
    </source>
</reference>
<evidence type="ECO:0000313" key="1">
    <source>
        <dbReference type="EMBL" id="QGY01929.1"/>
    </source>
</evidence>